<dbReference type="Proteomes" id="UP001151760">
    <property type="component" value="Unassembled WGS sequence"/>
</dbReference>
<evidence type="ECO:0000313" key="2">
    <source>
        <dbReference type="Proteomes" id="UP001151760"/>
    </source>
</evidence>
<sequence>IRVGVDEFGVAFVTAEMDLMSTLENNGVEADEKRD</sequence>
<evidence type="ECO:0000313" key="1">
    <source>
        <dbReference type="EMBL" id="GJT62980.1"/>
    </source>
</evidence>
<accession>A0ABQ5FI53</accession>
<feature type="non-terminal residue" evidence="1">
    <location>
        <position position="1"/>
    </location>
</feature>
<reference evidence="1" key="1">
    <citation type="journal article" date="2022" name="Int. J. Mol. Sci.">
        <title>Draft Genome of Tanacetum Coccineum: Genomic Comparison of Closely Related Tanacetum-Family Plants.</title>
        <authorList>
            <person name="Yamashiro T."/>
            <person name="Shiraishi A."/>
            <person name="Nakayama K."/>
            <person name="Satake H."/>
        </authorList>
    </citation>
    <scope>NUCLEOTIDE SEQUENCE</scope>
</reference>
<proteinExistence type="predicted"/>
<dbReference type="EMBL" id="BQNB010017422">
    <property type="protein sequence ID" value="GJT62980.1"/>
    <property type="molecule type" value="Genomic_DNA"/>
</dbReference>
<protein>
    <submittedName>
        <fullName evidence="1">Uncharacterized protein</fullName>
    </submittedName>
</protein>
<keyword evidence="2" id="KW-1185">Reference proteome</keyword>
<gene>
    <name evidence="1" type="ORF">Tco_1006513</name>
</gene>
<comment type="caution">
    <text evidence="1">The sequence shown here is derived from an EMBL/GenBank/DDBJ whole genome shotgun (WGS) entry which is preliminary data.</text>
</comment>
<reference evidence="1" key="2">
    <citation type="submission" date="2022-01" db="EMBL/GenBank/DDBJ databases">
        <authorList>
            <person name="Yamashiro T."/>
            <person name="Shiraishi A."/>
            <person name="Satake H."/>
            <person name="Nakayama K."/>
        </authorList>
    </citation>
    <scope>NUCLEOTIDE SEQUENCE</scope>
</reference>
<name>A0ABQ5FI53_9ASTR</name>
<organism evidence="1 2">
    <name type="scientific">Tanacetum coccineum</name>
    <dbReference type="NCBI Taxonomy" id="301880"/>
    <lineage>
        <taxon>Eukaryota</taxon>
        <taxon>Viridiplantae</taxon>
        <taxon>Streptophyta</taxon>
        <taxon>Embryophyta</taxon>
        <taxon>Tracheophyta</taxon>
        <taxon>Spermatophyta</taxon>
        <taxon>Magnoliopsida</taxon>
        <taxon>eudicotyledons</taxon>
        <taxon>Gunneridae</taxon>
        <taxon>Pentapetalae</taxon>
        <taxon>asterids</taxon>
        <taxon>campanulids</taxon>
        <taxon>Asterales</taxon>
        <taxon>Asteraceae</taxon>
        <taxon>Asteroideae</taxon>
        <taxon>Anthemideae</taxon>
        <taxon>Anthemidinae</taxon>
        <taxon>Tanacetum</taxon>
    </lineage>
</organism>